<organism evidence="3">
    <name type="scientific">Aphanomyces astaci</name>
    <name type="common">Crayfish plague agent</name>
    <dbReference type="NCBI Taxonomy" id="112090"/>
    <lineage>
        <taxon>Eukaryota</taxon>
        <taxon>Sar</taxon>
        <taxon>Stramenopiles</taxon>
        <taxon>Oomycota</taxon>
        <taxon>Saprolegniomycetes</taxon>
        <taxon>Saprolegniales</taxon>
        <taxon>Verrucalvaceae</taxon>
        <taxon>Aphanomyces</taxon>
    </lineage>
</organism>
<dbReference type="Pfam" id="PF00498">
    <property type="entry name" value="FHA"/>
    <property type="match status" value="1"/>
</dbReference>
<dbReference type="Gene3D" id="2.60.200.20">
    <property type="match status" value="1"/>
</dbReference>
<protein>
    <recommendedName>
        <fullName evidence="2">FHA domain-containing protein</fullName>
    </recommendedName>
</protein>
<gene>
    <name evidence="3" type="ORF">H257_16140</name>
</gene>
<dbReference type="STRING" id="112090.W4FJU8"/>
<dbReference type="VEuPathDB" id="FungiDB:H257_16140"/>
<dbReference type="InterPro" id="IPR027417">
    <property type="entry name" value="P-loop_NTPase"/>
</dbReference>
<feature type="domain" description="FHA" evidence="2">
    <location>
        <begin position="124"/>
        <end position="183"/>
    </location>
</feature>
<dbReference type="RefSeq" id="XP_009842789.1">
    <property type="nucleotide sequence ID" value="XM_009844487.1"/>
</dbReference>
<dbReference type="InterPro" id="IPR024983">
    <property type="entry name" value="CHAT_dom"/>
</dbReference>
<evidence type="ECO:0000259" key="2">
    <source>
        <dbReference type="PROSITE" id="PS50006"/>
    </source>
</evidence>
<dbReference type="SMART" id="SM00240">
    <property type="entry name" value="FHA"/>
    <property type="match status" value="1"/>
</dbReference>
<accession>W4FJU8</accession>
<dbReference type="SUPFAM" id="SSF52540">
    <property type="entry name" value="P-loop containing nucleoside triphosphate hydrolases"/>
    <property type="match status" value="1"/>
</dbReference>
<reference evidence="3" key="1">
    <citation type="submission" date="2013-12" db="EMBL/GenBank/DDBJ databases">
        <title>The Genome Sequence of Aphanomyces astaci APO3.</title>
        <authorList>
            <consortium name="The Broad Institute Genomics Platform"/>
            <person name="Russ C."/>
            <person name="Tyler B."/>
            <person name="van West P."/>
            <person name="Dieguez-Uribeondo J."/>
            <person name="Young S.K."/>
            <person name="Zeng Q."/>
            <person name="Gargeya S."/>
            <person name="Fitzgerald M."/>
            <person name="Abouelleil A."/>
            <person name="Alvarado L."/>
            <person name="Chapman S.B."/>
            <person name="Gainer-Dewar J."/>
            <person name="Goldberg J."/>
            <person name="Griggs A."/>
            <person name="Gujja S."/>
            <person name="Hansen M."/>
            <person name="Howarth C."/>
            <person name="Imamovic A."/>
            <person name="Ireland A."/>
            <person name="Larimer J."/>
            <person name="McCowan C."/>
            <person name="Murphy C."/>
            <person name="Pearson M."/>
            <person name="Poon T.W."/>
            <person name="Priest M."/>
            <person name="Roberts A."/>
            <person name="Saif S."/>
            <person name="Shea T."/>
            <person name="Sykes S."/>
            <person name="Wortman J."/>
            <person name="Nusbaum C."/>
            <person name="Birren B."/>
        </authorList>
    </citation>
    <scope>NUCLEOTIDE SEQUENCE [LARGE SCALE GENOMIC DNA]</scope>
    <source>
        <strain evidence="3">APO3</strain>
    </source>
</reference>
<dbReference type="CDD" id="cd00060">
    <property type="entry name" value="FHA"/>
    <property type="match status" value="1"/>
</dbReference>
<name>W4FJU8_APHAT</name>
<dbReference type="Pfam" id="PF12770">
    <property type="entry name" value="CHAT"/>
    <property type="match status" value="1"/>
</dbReference>
<evidence type="ECO:0000313" key="3">
    <source>
        <dbReference type="EMBL" id="ETV67787.1"/>
    </source>
</evidence>
<dbReference type="PROSITE" id="PS50006">
    <property type="entry name" value="FHA_DOMAIN"/>
    <property type="match status" value="1"/>
</dbReference>
<feature type="region of interest" description="Disordered" evidence="1">
    <location>
        <begin position="1"/>
        <end position="34"/>
    </location>
</feature>
<dbReference type="EMBL" id="KI913193">
    <property type="protein sequence ID" value="ETV67787.1"/>
    <property type="molecule type" value="Genomic_DNA"/>
</dbReference>
<dbReference type="GeneID" id="20818136"/>
<sequence length="765" mass="85699">MEKEHVPAFDFTDDDDSIQPLPKRPNPHDGGVLPSPMALIPISVNPDVTKEVECQSPPTQDTYYDDDHDEELSQMRRYYEDDKNGSMRLKLHASTKECMTHYDLTSLDEEDLVNIELGPQDRSIRFGREDFVGCLQSTAITSLGLHCLSAHHCTVEWSEVDDASLYVTDLSSTNGTIVNSTPLVANVPTRVGHGDIIRLAYVKDRPRRSCRIQYEVEDPRVSRMDTPFKSPAMALGHNVLGILFAGPLCYRDGPKLRSHDMLNFQKEYDCLKQSLFAAANMTWKDHVNDAGMAMVHAAPPIDVSVSFATMDALRTMVSSKCRVLHYSGHGATNCLYFESDEQQGMADLIPVDTLLQIVRTHVQLHLRLVVVNSCNSEHIANAFVECGVPHVIAIRGDSTVEDCEAVHFTQAFYLNLATGQLSVESCFEQALMTVSWSPHRVASTGVEKFTLLPTHQPHNEVVFPHMVVPRSLHTPFEARFPKIWNVSLPTLCPTFRFRSIEQLRLCGYLTEESHLKYKRWVWVTGPSGVGKTQLAHAVATYLSPRMAFLGGVYHVNVAELCENDAAVVLSPDKLHHPHERIYDKLECMLDEFRACAGRRMRRMHKLTRHIHGAPMLVVLDGCDTVLLGDAQMFTTFVNSQLADNIGLKVLTTSVYFCQTDRVHDHGLYVFKTPPMTRKASAKLLVDMVFPRKLPLQGMTRSPLYAVHMADTMDNVYAVLAAHPVIQSLRGIPRAICRCANILLAQDSPLSVDALLHLGEMHTPTN</sequence>
<dbReference type="EMBL" id="KI913193">
    <property type="protein sequence ID" value="ETV67786.1"/>
    <property type="molecule type" value="Genomic_DNA"/>
</dbReference>
<dbReference type="SUPFAM" id="SSF49879">
    <property type="entry name" value="SMAD/FHA domain"/>
    <property type="match status" value="1"/>
</dbReference>
<dbReference type="InterPro" id="IPR008984">
    <property type="entry name" value="SMAD_FHA_dom_sf"/>
</dbReference>
<dbReference type="InterPro" id="IPR000253">
    <property type="entry name" value="FHA_dom"/>
</dbReference>
<dbReference type="OrthoDB" id="1305878at2759"/>
<proteinExistence type="predicted"/>
<dbReference type="AlphaFoldDB" id="W4FJU8"/>
<dbReference type="RefSeq" id="XP_009842788.1">
    <property type="nucleotide sequence ID" value="XM_009844486.1"/>
</dbReference>
<dbReference type="Gene3D" id="3.40.50.300">
    <property type="entry name" value="P-loop containing nucleotide triphosphate hydrolases"/>
    <property type="match status" value="1"/>
</dbReference>
<evidence type="ECO:0000256" key="1">
    <source>
        <dbReference type="SAM" id="MobiDB-lite"/>
    </source>
</evidence>